<organism evidence="2 3">
    <name type="scientific">Sistotremastrum niveocremeum HHB9708</name>
    <dbReference type="NCBI Taxonomy" id="1314777"/>
    <lineage>
        <taxon>Eukaryota</taxon>
        <taxon>Fungi</taxon>
        <taxon>Dikarya</taxon>
        <taxon>Basidiomycota</taxon>
        <taxon>Agaricomycotina</taxon>
        <taxon>Agaricomycetes</taxon>
        <taxon>Sistotremastrales</taxon>
        <taxon>Sistotremastraceae</taxon>
        <taxon>Sertulicium</taxon>
        <taxon>Sertulicium niveocremeum</taxon>
    </lineage>
</organism>
<keyword evidence="3" id="KW-1185">Reference proteome</keyword>
<feature type="compositionally biased region" description="Polar residues" evidence="1">
    <location>
        <begin position="23"/>
        <end position="50"/>
    </location>
</feature>
<protein>
    <submittedName>
        <fullName evidence="2">Uncharacterized protein</fullName>
    </submittedName>
</protein>
<dbReference type="Proteomes" id="UP000076722">
    <property type="component" value="Unassembled WGS sequence"/>
</dbReference>
<evidence type="ECO:0000256" key="1">
    <source>
        <dbReference type="SAM" id="MobiDB-lite"/>
    </source>
</evidence>
<dbReference type="OrthoDB" id="3200419at2759"/>
<evidence type="ECO:0000313" key="2">
    <source>
        <dbReference type="EMBL" id="KZS88559.1"/>
    </source>
</evidence>
<feature type="region of interest" description="Disordered" evidence="1">
    <location>
        <begin position="10"/>
        <end position="55"/>
    </location>
</feature>
<feature type="compositionally biased region" description="Low complexity" evidence="1">
    <location>
        <begin position="10"/>
        <end position="22"/>
    </location>
</feature>
<accession>A0A164PBJ8</accession>
<sequence length="238" mass="25888">MFSSLLKSYSSLNSSPSPWSSLTPNGTSKPPGQAFKDTTTFDPWSSTPTAPKSIHPELRNDIYSLIDLSKPWLSSSTLPSTSSSSGFQGAGDGVSYSLLLPLIVKHFPGTSLTVPSMEVEVIVGGITNCVFELGKWDGMAGVMAMRTWVEALKDSFDVCKSNAKKLDSGRKEEVEERIRAIGEGIVYGVNHLTDPTLVTKEFAPRVQIYSLLKQVATIVYGKGAEKTRQAEALWSSRY</sequence>
<reference evidence="2 3" key="1">
    <citation type="journal article" date="2016" name="Mol. Biol. Evol.">
        <title>Comparative Genomics of Early-Diverging Mushroom-Forming Fungi Provides Insights into the Origins of Lignocellulose Decay Capabilities.</title>
        <authorList>
            <person name="Nagy L.G."/>
            <person name="Riley R."/>
            <person name="Tritt A."/>
            <person name="Adam C."/>
            <person name="Daum C."/>
            <person name="Floudas D."/>
            <person name="Sun H."/>
            <person name="Yadav J.S."/>
            <person name="Pangilinan J."/>
            <person name="Larsson K.H."/>
            <person name="Matsuura K."/>
            <person name="Barry K."/>
            <person name="Labutti K."/>
            <person name="Kuo R."/>
            <person name="Ohm R.A."/>
            <person name="Bhattacharya S.S."/>
            <person name="Shirouzu T."/>
            <person name="Yoshinaga Y."/>
            <person name="Martin F.M."/>
            <person name="Grigoriev I.V."/>
            <person name="Hibbett D.S."/>
        </authorList>
    </citation>
    <scope>NUCLEOTIDE SEQUENCE [LARGE SCALE GENOMIC DNA]</scope>
    <source>
        <strain evidence="2 3">HHB9708</strain>
    </source>
</reference>
<name>A0A164PBJ8_9AGAM</name>
<gene>
    <name evidence="2" type="ORF">SISNIDRAFT_445710</name>
</gene>
<proteinExistence type="predicted"/>
<dbReference type="EMBL" id="KV419435">
    <property type="protein sequence ID" value="KZS88559.1"/>
    <property type="molecule type" value="Genomic_DNA"/>
</dbReference>
<dbReference type="AlphaFoldDB" id="A0A164PBJ8"/>
<evidence type="ECO:0000313" key="3">
    <source>
        <dbReference type="Proteomes" id="UP000076722"/>
    </source>
</evidence>